<sequence>MPFNFREAALEAERKVLAEMREKGTVTPFEFSDGTVISEMIGTSDGAKEFIEKITYDLAKGYQSEPLLYKDIYTTLTDANFPETMTTKSFGNVESVFLRKFEGGEVKFGSIGAGKETVVKMETWAAGMEYDEDIAEYNQTWRVSEIGEAMGVAYNRLLNHLHLSPIIEGVYDSANQVVAATATTDQLAKAVKRQNGSNKVKGVAQQVKGDIANPKTWKAANTILPAGSIILCSSYDEASIKECFLTDILSNREQSPTAKKLSAATFITYDGAEFSVGVDDYTYAGCPIGTAFLIAPKKNFKEFIKHDLRTDSGDGDLSRLILAQIVARSRRGVALALGGKTGCIKITA</sequence>
<proteinExistence type="predicted"/>
<accession>A0A8S5T1Y2</accession>
<protein>
    <submittedName>
        <fullName evidence="1">Major capsid protein</fullName>
    </submittedName>
</protein>
<dbReference type="EMBL" id="BK032725">
    <property type="protein sequence ID" value="DAF56975.1"/>
    <property type="molecule type" value="Genomic_DNA"/>
</dbReference>
<organism evidence="1">
    <name type="scientific">Myoviridae sp. ctp4Q36</name>
    <dbReference type="NCBI Taxonomy" id="2827708"/>
    <lineage>
        <taxon>Viruses</taxon>
        <taxon>Duplodnaviria</taxon>
        <taxon>Heunggongvirae</taxon>
        <taxon>Uroviricota</taxon>
        <taxon>Caudoviricetes</taxon>
    </lineage>
</organism>
<reference evidence="1" key="1">
    <citation type="journal article" date="2021" name="Proc. Natl. Acad. Sci. U.S.A.">
        <title>A Catalog of Tens of Thousands of Viruses from Human Metagenomes Reveals Hidden Associations with Chronic Diseases.</title>
        <authorList>
            <person name="Tisza M.J."/>
            <person name="Buck C.B."/>
        </authorList>
    </citation>
    <scope>NUCLEOTIDE SEQUENCE</scope>
    <source>
        <strain evidence="1">Ctp4Q36</strain>
    </source>
</reference>
<evidence type="ECO:0000313" key="1">
    <source>
        <dbReference type="EMBL" id="DAF56975.1"/>
    </source>
</evidence>
<dbReference type="Pfam" id="PF25209">
    <property type="entry name" value="Phage_capsid_4"/>
    <property type="match status" value="1"/>
</dbReference>
<name>A0A8S5T1Y2_9CAUD</name>